<keyword evidence="2" id="KW-0812">Transmembrane</keyword>
<dbReference type="Pfam" id="PF00487">
    <property type="entry name" value="FA_desaturase"/>
    <property type="match status" value="1"/>
</dbReference>
<feature type="compositionally biased region" description="Basic residues" evidence="1">
    <location>
        <begin position="1"/>
        <end position="18"/>
    </location>
</feature>
<feature type="region of interest" description="Disordered" evidence="1">
    <location>
        <begin position="350"/>
        <end position="370"/>
    </location>
</feature>
<dbReference type="InterPro" id="IPR005804">
    <property type="entry name" value="FA_desaturase_dom"/>
</dbReference>
<feature type="transmembrane region" description="Helical" evidence="2">
    <location>
        <begin position="90"/>
        <end position="109"/>
    </location>
</feature>
<evidence type="ECO:0000259" key="3">
    <source>
        <dbReference type="Pfam" id="PF00487"/>
    </source>
</evidence>
<feature type="region of interest" description="Disordered" evidence="1">
    <location>
        <begin position="1"/>
        <end position="37"/>
    </location>
</feature>
<gene>
    <name evidence="4" type="ORF">CSC94_05765</name>
</gene>
<dbReference type="EMBL" id="PDVP01000002">
    <property type="protein sequence ID" value="PHP68158.1"/>
    <property type="molecule type" value="Genomic_DNA"/>
</dbReference>
<dbReference type="Proteomes" id="UP000221168">
    <property type="component" value="Unassembled WGS sequence"/>
</dbReference>
<comment type="caution">
    <text evidence="4">The sequence shown here is derived from an EMBL/GenBank/DDBJ whole genome shotgun (WGS) entry which is preliminary data.</text>
</comment>
<protein>
    <submittedName>
        <fullName evidence="4">Fatty acid desaturase</fullName>
    </submittedName>
</protein>
<sequence>MAGGRGRARGGSGRHHGGRIGPGARRAPARRRPPAGRAPCRALCRLAAVFRGDGMSVAAYPIPARANLAIAAAAILANLALLWLAAHAPAWWITAACAIGFSFTNNTVFALHHEAVHGGFHPDRRINEAAGPLFAAFFPTIFSIQRISHLGHHRRNRTDEELYDCYLPGQSWLLKTYWIYCLLTGFYWVIIPLAGLVYLAWPRAFRSKAFRQGPARWWGFEPFVADIGRAPIGRVWLEGVFTLAVQAGLFWLLDLSPVSWLACYWAFGINWSSVQYTDHAGSPRDVLEGAWNLRFWPVTQALFLNYNLHLAHHRQPGVPWIHLPRLVRAGDPAPSFWPIYLGLFRGARKAPPGPGPRPLPEHPAPSPDIP</sequence>
<organism evidence="4 5">
    <name type="scientific">Zhengella mangrovi</name>
    <dbReference type="NCBI Taxonomy" id="1982044"/>
    <lineage>
        <taxon>Bacteria</taxon>
        <taxon>Pseudomonadati</taxon>
        <taxon>Pseudomonadota</taxon>
        <taxon>Alphaproteobacteria</taxon>
        <taxon>Hyphomicrobiales</taxon>
        <taxon>Notoacmeibacteraceae</taxon>
        <taxon>Zhengella</taxon>
    </lineage>
</organism>
<name>A0A2G1QSH6_9HYPH</name>
<evidence type="ECO:0000313" key="5">
    <source>
        <dbReference type="Proteomes" id="UP000221168"/>
    </source>
</evidence>
<feature type="domain" description="Fatty acid desaturase" evidence="3">
    <location>
        <begin position="90"/>
        <end position="328"/>
    </location>
</feature>
<evidence type="ECO:0000313" key="4">
    <source>
        <dbReference type="EMBL" id="PHP68158.1"/>
    </source>
</evidence>
<evidence type="ECO:0000256" key="1">
    <source>
        <dbReference type="SAM" id="MobiDB-lite"/>
    </source>
</evidence>
<dbReference type="AlphaFoldDB" id="A0A2G1QSH6"/>
<evidence type="ECO:0000256" key="2">
    <source>
        <dbReference type="SAM" id="Phobius"/>
    </source>
</evidence>
<keyword evidence="2" id="KW-0472">Membrane</keyword>
<dbReference type="GO" id="GO:0006629">
    <property type="term" value="P:lipid metabolic process"/>
    <property type="evidence" value="ECO:0007669"/>
    <property type="project" value="InterPro"/>
</dbReference>
<keyword evidence="5" id="KW-1185">Reference proteome</keyword>
<feature type="transmembrane region" description="Helical" evidence="2">
    <location>
        <begin position="177"/>
        <end position="201"/>
    </location>
</feature>
<feature type="compositionally biased region" description="Pro residues" evidence="1">
    <location>
        <begin position="351"/>
        <end position="370"/>
    </location>
</feature>
<dbReference type="OrthoDB" id="784276at2"/>
<reference evidence="4 5" key="1">
    <citation type="submission" date="2017-10" db="EMBL/GenBank/DDBJ databases">
        <title>Sedimentibacterium mangrovi gen. nov., sp. nov., a novel member of family Phyllobacteriacea isolated from mangrove sediment.</title>
        <authorList>
            <person name="Liao H."/>
            <person name="Tian Y."/>
        </authorList>
    </citation>
    <scope>NUCLEOTIDE SEQUENCE [LARGE SCALE GENOMIC DNA]</scope>
    <source>
        <strain evidence="4 5">X9-2-2</strain>
    </source>
</reference>
<keyword evidence="2" id="KW-1133">Transmembrane helix</keyword>
<feature type="transmembrane region" description="Helical" evidence="2">
    <location>
        <begin position="66"/>
        <end position="84"/>
    </location>
</feature>
<proteinExistence type="predicted"/>
<accession>A0A2G1QSH6</accession>